<comment type="caution">
    <text evidence="1">The sequence shown here is derived from an EMBL/GenBank/DDBJ whole genome shotgun (WGS) entry which is preliminary data.</text>
</comment>
<keyword evidence="2" id="KW-1185">Reference proteome</keyword>
<dbReference type="EMBL" id="VBUI01000034">
    <property type="protein sequence ID" value="TLF46058.1"/>
    <property type="molecule type" value="Genomic_DNA"/>
</dbReference>
<organism evidence="1 2">
    <name type="scientific">Halomonas urmiana</name>
    <dbReference type="NCBI Taxonomy" id="490901"/>
    <lineage>
        <taxon>Bacteria</taxon>
        <taxon>Pseudomonadati</taxon>
        <taxon>Pseudomonadota</taxon>
        <taxon>Gammaproteobacteria</taxon>
        <taxon>Oceanospirillales</taxon>
        <taxon>Halomonadaceae</taxon>
        <taxon>Halomonas</taxon>
    </lineage>
</organism>
<accession>A0A5R8M921</accession>
<dbReference type="AlphaFoldDB" id="A0A5R8M921"/>
<protein>
    <submittedName>
        <fullName evidence="1">Acyloxyacyl hydrolase</fullName>
    </submittedName>
</protein>
<dbReference type="Pfam" id="PF09411">
    <property type="entry name" value="PagL"/>
    <property type="match status" value="1"/>
</dbReference>
<dbReference type="GO" id="GO:0016787">
    <property type="term" value="F:hydrolase activity"/>
    <property type="evidence" value="ECO:0007669"/>
    <property type="project" value="UniProtKB-KW"/>
</dbReference>
<evidence type="ECO:0000313" key="1">
    <source>
        <dbReference type="EMBL" id="TLF46058.1"/>
    </source>
</evidence>
<dbReference type="Proteomes" id="UP000306973">
    <property type="component" value="Unassembled WGS sequence"/>
</dbReference>
<gene>
    <name evidence="1" type="ORF">FEI13_17020</name>
</gene>
<name>A0A5R8M921_9GAMM</name>
<dbReference type="Gene3D" id="2.40.160.20">
    <property type="match status" value="1"/>
</dbReference>
<proteinExistence type="predicted"/>
<dbReference type="InterPro" id="IPR018550">
    <property type="entry name" value="Lipid-A_deacylase-rel"/>
</dbReference>
<reference evidence="1 2" key="1">
    <citation type="journal article" date="2007" name="Int. J. Syst. Evol. Microbiol.">
        <title>Halomonas saccharevitans sp. nov., Halomonas arcis sp. nov. and Halomonas subterranea sp. nov., halophilic bacteria isolated from hypersaline environments of China.</title>
        <authorList>
            <person name="Xu X.W."/>
            <person name="Wu Y.H."/>
            <person name="Zhou Z."/>
            <person name="Wang C.S."/>
            <person name="Zhou Y.G."/>
            <person name="Zhang H.B."/>
            <person name="Wang Y."/>
            <person name="Wu M."/>
        </authorList>
    </citation>
    <scope>NUCLEOTIDE SEQUENCE [LARGE SCALE GENOMIC DNA]</scope>
    <source>
        <strain evidence="1 2">TBZ3</strain>
    </source>
</reference>
<keyword evidence="1" id="KW-0378">Hydrolase</keyword>
<evidence type="ECO:0000313" key="2">
    <source>
        <dbReference type="Proteomes" id="UP000306973"/>
    </source>
</evidence>
<sequence length="206" mass="22341">MSMNGTSFPSGEPTMPAIGMPRHSVAFGLLSIVLPCLLATPLSFADDLEWQSLSLRARVSEKTLLGDEAPEEFEEYDLSANVALPWEHYTTSGWGMGTRLMASAGILRGAGKNALVVSVIPELTLGSQDGRFVLDLGAGGALFSRHRFGEQDFGGPFQFALTLGVGIPLYRNLGLGYRFLHYSDAGVNGPDTTGADFHMIEFRYRY</sequence>